<name>A0A3M9MWE6_9BACT</name>
<keyword evidence="3" id="KW-1185">Reference proteome</keyword>
<evidence type="ECO:0000256" key="1">
    <source>
        <dbReference type="SAM" id="SignalP"/>
    </source>
</evidence>
<evidence type="ECO:0000313" key="2">
    <source>
        <dbReference type="EMBL" id="RNI29864.1"/>
    </source>
</evidence>
<comment type="caution">
    <text evidence="2">The sequence shown here is derived from an EMBL/GenBank/DDBJ whole genome shotgun (WGS) entry which is preliminary data.</text>
</comment>
<evidence type="ECO:0000313" key="3">
    <source>
        <dbReference type="Proteomes" id="UP000271010"/>
    </source>
</evidence>
<keyword evidence="1" id="KW-0732">Signal</keyword>
<dbReference type="RefSeq" id="WP_123132946.1">
    <property type="nucleotide sequence ID" value="NZ_JBHMAD010000007.1"/>
</dbReference>
<organism evidence="2 3">
    <name type="scientific">Rufibacter immobilis</name>
    <dbReference type="NCBI Taxonomy" id="1348778"/>
    <lineage>
        <taxon>Bacteria</taxon>
        <taxon>Pseudomonadati</taxon>
        <taxon>Bacteroidota</taxon>
        <taxon>Cytophagia</taxon>
        <taxon>Cytophagales</taxon>
        <taxon>Hymenobacteraceae</taxon>
        <taxon>Rufibacter</taxon>
    </lineage>
</organism>
<dbReference type="EMBL" id="RJJE01000009">
    <property type="protein sequence ID" value="RNI29864.1"/>
    <property type="molecule type" value="Genomic_DNA"/>
</dbReference>
<evidence type="ECO:0008006" key="4">
    <source>
        <dbReference type="Google" id="ProtNLM"/>
    </source>
</evidence>
<dbReference type="OrthoDB" id="978645at2"/>
<feature type="signal peptide" evidence="1">
    <location>
        <begin position="1"/>
        <end position="25"/>
    </location>
</feature>
<sequence length="169" mass="18553">MKNKPLIFGLGILLLSLCSLTGAQAQQGGIGLRVGGHTAGISGKYFMRESLALEGILGTGFGRRGFQLTALIEQHADAFSVPGLRWFYGGGAHVGFFKGRYYHKRSSRHYEDSYNRTLTTVGIDGIVGLEYQITEIPLSLSLDFKPFFEGNRDGIFLYGDGALTVRYTF</sequence>
<feature type="chain" id="PRO_5018209523" description="Outer membrane protein beta-barrel domain-containing protein" evidence="1">
    <location>
        <begin position="26"/>
        <end position="169"/>
    </location>
</feature>
<proteinExistence type="predicted"/>
<protein>
    <recommendedName>
        <fullName evidence="4">Outer membrane protein beta-barrel domain-containing protein</fullName>
    </recommendedName>
</protein>
<dbReference type="AlphaFoldDB" id="A0A3M9MWE6"/>
<accession>A0A3M9MWE6</accession>
<gene>
    <name evidence="2" type="ORF">EFA69_10035</name>
</gene>
<reference evidence="2 3" key="1">
    <citation type="submission" date="2018-11" db="EMBL/GenBank/DDBJ databases">
        <title>Rufibacter latericius sp. nov., isolated from water in Baiyang Lake.</title>
        <authorList>
            <person name="Yang Y."/>
        </authorList>
    </citation>
    <scope>NUCLEOTIDE SEQUENCE [LARGE SCALE GENOMIC DNA]</scope>
    <source>
        <strain evidence="2 3">MCC P1</strain>
    </source>
</reference>
<dbReference type="Proteomes" id="UP000271010">
    <property type="component" value="Unassembled WGS sequence"/>
</dbReference>